<sequence>MDRHLNLLSVKSKGSPRFIFKRKDLKLPIKGRTDSEHDLQSPKSPTQVRTPRKKISLAIPTSLDLQDIPAASAEEQLEICPFKLKLSPRQQAHSPTCLSEKDLFERWNKVNQKLEQIISLKPSPSMKSSNIKEQSIKAYQSWYNIRGNPTLNSSESEPDSEVPPAQSPPVSTIWNDKTALHVKKCFADIAGKIDEMNMNTELLKVKTQNLVRKYGGDEFWKEFIESLYQKIMSPDYGLDKYFSSSNLEMITWGMFQVFNGCATMQFRRRIKAAHINMGITEKEFNTYCDLFESTLVEFGVEERDKVAIMSQIRSMKCLICR</sequence>
<gene>
    <name evidence="2" type="ORF">BSTOLATCC_MIC61293</name>
</gene>
<dbReference type="Gene3D" id="1.10.490.10">
    <property type="entry name" value="Globins"/>
    <property type="match status" value="1"/>
</dbReference>
<protein>
    <recommendedName>
        <fullName evidence="4">Globin</fullName>
    </recommendedName>
</protein>
<dbReference type="EMBL" id="CAJZBQ010000058">
    <property type="protein sequence ID" value="CAG9334689.1"/>
    <property type="molecule type" value="Genomic_DNA"/>
</dbReference>
<organism evidence="2 3">
    <name type="scientific">Blepharisma stoltei</name>
    <dbReference type="NCBI Taxonomy" id="1481888"/>
    <lineage>
        <taxon>Eukaryota</taxon>
        <taxon>Sar</taxon>
        <taxon>Alveolata</taxon>
        <taxon>Ciliophora</taxon>
        <taxon>Postciliodesmatophora</taxon>
        <taxon>Heterotrichea</taxon>
        <taxon>Heterotrichida</taxon>
        <taxon>Blepharismidae</taxon>
        <taxon>Blepharisma</taxon>
    </lineage>
</organism>
<evidence type="ECO:0000313" key="3">
    <source>
        <dbReference type="Proteomes" id="UP001162131"/>
    </source>
</evidence>
<reference evidence="2" key="1">
    <citation type="submission" date="2021-09" db="EMBL/GenBank/DDBJ databases">
        <authorList>
            <consortium name="AG Swart"/>
            <person name="Singh M."/>
            <person name="Singh A."/>
            <person name="Seah K."/>
            <person name="Emmerich C."/>
        </authorList>
    </citation>
    <scope>NUCLEOTIDE SEQUENCE</scope>
    <source>
        <strain evidence="2">ATCC30299</strain>
    </source>
</reference>
<dbReference type="Proteomes" id="UP001162131">
    <property type="component" value="Unassembled WGS sequence"/>
</dbReference>
<dbReference type="InterPro" id="IPR009050">
    <property type="entry name" value="Globin-like_sf"/>
</dbReference>
<dbReference type="AlphaFoldDB" id="A0AAU9K8Z1"/>
<comment type="caution">
    <text evidence="2">The sequence shown here is derived from an EMBL/GenBank/DDBJ whole genome shotgun (WGS) entry which is preliminary data.</text>
</comment>
<evidence type="ECO:0000313" key="2">
    <source>
        <dbReference type="EMBL" id="CAG9334689.1"/>
    </source>
</evidence>
<dbReference type="InterPro" id="IPR012292">
    <property type="entry name" value="Globin/Proto"/>
</dbReference>
<feature type="region of interest" description="Disordered" evidence="1">
    <location>
        <begin position="149"/>
        <end position="169"/>
    </location>
</feature>
<keyword evidence="3" id="KW-1185">Reference proteome</keyword>
<dbReference type="GO" id="GO:0020037">
    <property type="term" value="F:heme binding"/>
    <property type="evidence" value="ECO:0007669"/>
    <property type="project" value="InterPro"/>
</dbReference>
<name>A0AAU9K8Z1_9CILI</name>
<evidence type="ECO:0008006" key="4">
    <source>
        <dbReference type="Google" id="ProtNLM"/>
    </source>
</evidence>
<dbReference type="GO" id="GO:0019825">
    <property type="term" value="F:oxygen binding"/>
    <property type="evidence" value="ECO:0007669"/>
    <property type="project" value="InterPro"/>
</dbReference>
<accession>A0AAU9K8Z1</accession>
<evidence type="ECO:0000256" key="1">
    <source>
        <dbReference type="SAM" id="MobiDB-lite"/>
    </source>
</evidence>
<proteinExistence type="predicted"/>
<dbReference type="SUPFAM" id="SSF46458">
    <property type="entry name" value="Globin-like"/>
    <property type="match status" value="1"/>
</dbReference>